<evidence type="ECO:0000256" key="1">
    <source>
        <dbReference type="SAM" id="Phobius"/>
    </source>
</evidence>
<feature type="transmembrane region" description="Helical" evidence="1">
    <location>
        <begin position="75"/>
        <end position="95"/>
    </location>
</feature>
<evidence type="ECO:0000313" key="3">
    <source>
        <dbReference type="EMBL" id="NOU75707.1"/>
    </source>
</evidence>
<comment type="caution">
    <text evidence="3">The sequence shown here is derived from an EMBL/GenBank/DDBJ whole genome shotgun (WGS) entry which is preliminary data.</text>
</comment>
<accession>A0ABX1Y496</accession>
<dbReference type="Proteomes" id="UP000616779">
    <property type="component" value="Unassembled WGS sequence"/>
</dbReference>
<proteinExistence type="predicted"/>
<reference evidence="3 4" key="1">
    <citation type="submission" date="2019-10" db="EMBL/GenBank/DDBJ databases">
        <title>Description of Paenibacillus terrestris sp. nov.</title>
        <authorList>
            <person name="Carlier A."/>
            <person name="Qi S."/>
        </authorList>
    </citation>
    <scope>NUCLEOTIDE SEQUENCE [LARGE SCALE GENOMIC DNA]</scope>
    <source>
        <strain evidence="3 4">LMG 31458</strain>
    </source>
</reference>
<keyword evidence="1" id="KW-0472">Membrane</keyword>
<protein>
    <recommendedName>
        <fullName evidence="2">DUF1468 domain-containing protein</fullName>
    </recommendedName>
</protein>
<name>A0ABX1Y496_9BACL</name>
<keyword evidence="1" id="KW-0812">Transmembrane</keyword>
<dbReference type="RefSeq" id="WP_171647600.1">
    <property type="nucleotide sequence ID" value="NZ_WHOA01000223.1"/>
</dbReference>
<sequence length="104" mass="11665">MTPLTNRITASVGLLYALLYFMFAYAIPAPPGLTQDLLGSRAFPMAIGVLMGVCAIGIFFMRTEETDEVIVGWEGVVRLLPYVFMLALYILLLPYHEFRPLYAK</sequence>
<organism evidence="3 4">
    <name type="scientific">Paenibacillus phytorum</name>
    <dbReference type="NCBI Taxonomy" id="2654977"/>
    <lineage>
        <taxon>Bacteria</taxon>
        <taxon>Bacillati</taxon>
        <taxon>Bacillota</taxon>
        <taxon>Bacilli</taxon>
        <taxon>Bacillales</taxon>
        <taxon>Paenibacillaceae</taxon>
        <taxon>Paenibacillus</taxon>
    </lineage>
</organism>
<dbReference type="Pfam" id="PF07331">
    <property type="entry name" value="TctB"/>
    <property type="match status" value="1"/>
</dbReference>
<evidence type="ECO:0000313" key="4">
    <source>
        <dbReference type="Proteomes" id="UP000616779"/>
    </source>
</evidence>
<feature type="transmembrane region" description="Helical" evidence="1">
    <location>
        <begin position="42"/>
        <end position="63"/>
    </location>
</feature>
<keyword evidence="1" id="KW-1133">Transmembrane helix</keyword>
<evidence type="ECO:0000259" key="2">
    <source>
        <dbReference type="Pfam" id="PF07331"/>
    </source>
</evidence>
<feature type="domain" description="DUF1468" evidence="2">
    <location>
        <begin position="13"/>
        <end position="95"/>
    </location>
</feature>
<dbReference type="EMBL" id="WHOA01000223">
    <property type="protein sequence ID" value="NOU75707.1"/>
    <property type="molecule type" value="Genomic_DNA"/>
</dbReference>
<keyword evidence="4" id="KW-1185">Reference proteome</keyword>
<dbReference type="InterPro" id="IPR009936">
    <property type="entry name" value="DUF1468"/>
</dbReference>
<gene>
    <name evidence="3" type="ORF">GC098_30780</name>
</gene>